<feature type="binding site" evidence="9">
    <location>
        <position position="410"/>
    </location>
    <ligand>
        <name>(2R)-2-phosphoglycerate</name>
        <dbReference type="ChEBI" id="CHEBI:58289"/>
    </ligand>
</feature>
<proteinExistence type="inferred from homology"/>
<dbReference type="InterPro" id="IPR029017">
    <property type="entry name" value="Enolase-like_N"/>
</dbReference>
<feature type="binding site" evidence="9 12">
    <location>
        <position position="262"/>
    </location>
    <ligand>
        <name>Mg(2+)</name>
        <dbReference type="ChEBI" id="CHEBI:18420"/>
    </ligand>
</feature>
<dbReference type="InterPro" id="IPR020811">
    <property type="entry name" value="Enolase_N"/>
</dbReference>
<feature type="binding site" evidence="9">
    <location>
        <position position="168"/>
    </location>
    <ligand>
        <name>(2R)-2-phosphoglycerate</name>
        <dbReference type="ChEBI" id="CHEBI:58289"/>
    </ligand>
</feature>
<dbReference type="GO" id="GO:0000287">
    <property type="term" value="F:magnesium ion binding"/>
    <property type="evidence" value="ECO:0007669"/>
    <property type="project" value="UniProtKB-UniRule"/>
</dbReference>
<feature type="domain" description="Enolase C-terminal TIM barrel" evidence="13">
    <location>
        <begin position="144"/>
        <end position="436"/>
    </location>
</feature>
<gene>
    <name evidence="9" type="primary">eno</name>
    <name evidence="15" type="ORF">COU01_03095</name>
</gene>
<dbReference type="SFLD" id="SFLDG00178">
    <property type="entry name" value="enolase"/>
    <property type="match status" value="1"/>
</dbReference>
<dbReference type="EC" id="4.2.1.11" evidence="3 9"/>
<feature type="binding site" evidence="11">
    <location>
        <position position="169"/>
    </location>
    <ligand>
        <name>substrate</name>
    </ligand>
</feature>
<sequence>MPKIKLITAREILDSRGNPTVEARVLLDNGVNAKASVPSGASTGAHEALELRDGDAKRYGGLGVLKAAKNAEQKIAPALVGFDITEQGKIDQTMIELDGTANKKKLGANAILAVSLACARAGSIAEGKELYEYITGVYSLPVTHYSLPVPSFNIFNGGKHADTNLDFQEFMIIPHPDPLLSKERVASGASRVRSFAEMVRMGAEIFHELGRVLKEAGFDTDVGSEGGYAPDIYSSVQAMEFIMAATVRAGYQIGVDVGLGIDVGSSELYDIRSRKYIFKLDQANFINSTLVDLYRDWLKKFNVISLEDGLAQDDWQGWEELTRELGGQIMLVGDDLFVTNVKRLQEGIKRKVANTILIKPNQVGTLSETIACVKLAKANNYKIFVSHRSGETTDDFIADLAVAVGADYVKFGSLSRGERVCKYNRLTEIESQLNIK</sequence>
<comment type="catalytic activity">
    <reaction evidence="9">
        <text>(2R)-2-phosphoglycerate = phosphoenolpyruvate + H2O</text>
        <dbReference type="Rhea" id="RHEA:10164"/>
        <dbReference type="ChEBI" id="CHEBI:15377"/>
        <dbReference type="ChEBI" id="CHEBI:58289"/>
        <dbReference type="ChEBI" id="CHEBI:58702"/>
        <dbReference type="EC" id="4.2.1.11"/>
    </reaction>
</comment>
<evidence type="ECO:0000259" key="14">
    <source>
        <dbReference type="SMART" id="SM01193"/>
    </source>
</evidence>
<keyword evidence="9 12" id="KW-0479">Metal-binding</keyword>
<dbReference type="GO" id="GO:0006096">
    <property type="term" value="P:glycolytic process"/>
    <property type="evidence" value="ECO:0007669"/>
    <property type="project" value="UniProtKB-UniRule"/>
</dbReference>
<evidence type="ECO:0000256" key="7">
    <source>
        <dbReference type="ARBA" id="ARBA00023152"/>
    </source>
</evidence>
<dbReference type="PRINTS" id="PR00148">
    <property type="entry name" value="ENOLASE"/>
</dbReference>
<keyword evidence="9" id="KW-0963">Cytoplasm</keyword>
<dbReference type="SUPFAM" id="SSF51604">
    <property type="entry name" value="Enolase C-terminal domain-like"/>
    <property type="match status" value="1"/>
</dbReference>
<dbReference type="PIRSF" id="PIRSF001400">
    <property type="entry name" value="Enolase"/>
    <property type="match status" value="1"/>
</dbReference>
<dbReference type="Proteomes" id="UP000228510">
    <property type="component" value="Unassembled WGS sequence"/>
</dbReference>
<evidence type="ECO:0000256" key="9">
    <source>
        <dbReference type="HAMAP-Rule" id="MF_00318"/>
    </source>
</evidence>
<keyword evidence="15" id="KW-0670">Pyruvate</keyword>
<feature type="active site" description="Proton donor" evidence="9 10">
    <location>
        <position position="225"/>
    </location>
</feature>
<dbReference type="GO" id="GO:0004634">
    <property type="term" value="F:phosphopyruvate hydratase activity"/>
    <property type="evidence" value="ECO:0007669"/>
    <property type="project" value="UniProtKB-UniRule"/>
</dbReference>
<evidence type="ECO:0000256" key="12">
    <source>
        <dbReference type="PIRSR" id="PIRSR001400-3"/>
    </source>
</evidence>
<name>A0A2H0UZE6_9BACT</name>
<dbReference type="SFLD" id="SFLDF00002">
    <property type="entry name" value="enolase"/>
    <property type="match status" value="1"/>
</dbReference>
<evidence type="ECO:0000256" key="2">
    <source>
        <dbReference type="ARBA" id="ARBA00009604"/>
    </source>
</evidence>
<keyword evidence="7 9" id="KW-0324">Glycolysis</keyword>
<feature type="binding site" evidence="9">
    <location>
        <position position="388"/>
    </location>
    <ligand>
        <name>(2R)-2-phosphoglycerate</name>
        <dbReference type="ChEBI" id="CHEBI:58289"/>
    </ligand>
</feature>
<dbReference type="SUPFAM" id="SSF54826">
    <property type="entry name" value="Enolase N-terminal domain-like"/>
    <property type="match status" value="1"/>
</dbReference>
<keyword evidence="6 9" id="KW-0460">Magnesium</keyword>
<feature type="active site" description="Proton acceptor" evidence="9 10">
    <location>
        <position position="359"/>
    </location>
</feature>
<dbReference type="NCBIfam" id="TIGR01060">
    <property type="entry name" value="eno"/>
    <property type="match status" value="1"/>
</dbReference>
<dbReference type="UniPathway" id="UPA00109">
    <property type="reaction ID" value="UER00187"/>
</dbReference>
<evidence type="ECO:0000256" key="10">
    <source>
        <dbReference type="PIRSR" id="PIRSR001400-1"/>
    </source>
</evidence>
<comment type="function">
    <text evidence="9">Catalyzes the reversible conversion of 2-phosphoglycerate (2-PG) into phosphoenolpyruvate (PEP). It is essential for the degradation of carbohydrates via glycolysis.</text>
</comment>
<evidence type="ECO:0000256" key="1">
    <source>
        <dbReference type="ARBA" id="ARBA00005031"/>
    </source>
</evidence>
<feature type="binding site" evidence="9">
    <location>
        <position position="359"/>
    </location>
    <ligand>
        <name>(2R)-2-phosphoglycerate</name>
        <dbReference type="ChEBI" id="CHEBI:58289"/>
    </ligand>
</feature>
<comment type="similarity">
    <text evidence="2 9">Belongs to the enolase family.</text>
</comment>
<dbReference type="EMBL" id="PFAT01000037">
    <property type="protein sequence ID" value="PIR92192.1"/>
    <property type="molecule type" value="Genomic_DNA"/>
</dbReference>
<keyword evidence="8 9" id="KW-0456">Lyase</keyword>
<evidence type="ECO:0000259" key="13">
    <source>
        <dbReference type="SMART" id="SM01192"/>
    </source>
</evidence>
<dbReference type="PANTHER" id="PTHR11902">
    <property type="entry name" value="ENOLASE"/>
    <property type="match status" value="1"/>
</dbReference>
<dbReference type="SMART" id="SM01192">
    <property type="entry name" value="Enolase_C"/>
    <property type="match status" value="1"/>
</dbReference>
<comment type="cofactor">
    <cofactor evidence="12">
        <name>Mg(2+)</name>
        <dbReference type="ChEBI" id="CHEBI:18420"/>
    </cofactor>
    <text evidence="12">Mg(2+) is required for catalysis and for stabilizing the dimer.</text>
</comment>
<dbReference type="GO" id="GO:0000015">
    <property type="term" value="C:phosphopyruvate hydratase complex"/>
    <property type="evidence" value="ECO:0007669"/>
    <property type="project" value="InterPro"/>
</dbReference>
<dbReference type="AlphaFoldDB" id="A0A2H0UZE6"/>
<evidence type="ECO:0000256" key="6">
    <source>
        <dbReference type="ARBA" id="ARBA00022842"/>
    </source>
</evidence>
<accession>A0A2H0UZE6</accession>
<dbReference type="SMART" id="SM01193">
    <property type="entry name" value="Enolase_N"/>
    <property type="match status" value="1"/>
</dbReference>
<dbReference type="InterPro" id="IPR036849">
    <property type="entry name" value="Enolase-like_C_sf"/>
</dbReference>
<dbReference type="CDD" id="cd03313">
    <property type="entry name" value="enolase"/>
    <property type="match status" value="1"/>
</dbReference>
<comment type="subcellular location">
    <subcellularLocation>
        <location evidence="9">Cytoplasm</location>
    </subcellularLocation>
    <subcellularLocation>
        <location evidence="9">Secreted</location>
    </subcellularLocation>
    <subcellularLocation>
        <location evidence="9">Cell surface</location>
    </subcellularLocation>
    <text evidence="9">Fractions of enolase are present in both the cytoplasm and on the cell surface.</text>
</comment>
<feature type="binding site" evidence="11">
    <location>
        <position position="334"/>
    </location>
    <ligand>
        <name>substrate</name>
    </ligand>
</feature>
<feature type="binding site" evidence="11">
    <location>
        <position position="307"/>
    </location>
    <ligand>
        <name>substrate</name>
    </ligand>
</feature>
<dbReference type="Gene3D" id="3.20.20.120">
    <property type="entry name" value="Enolase-like C-terminal domain"/>
    <property type="match status" value="1"/>
</dbReference>
<evidence type="ECO:0000313" key="16">
    <source>
        <dbReference type="Proteomes" id="UP000228510"/>
    </source>
</evidence>
<organism evidence="15 16">
    <name type="scientific">Candidatus Falkowbacteria bacterium CG10_big_fil_rev_8_21_14_0_10_44_15</name>
    <dbReference type="NCBI Taxonomy" id="1974569"/>
    <lineage>
        <taxon>Bacteria</taxon>
        <taxon>Candidatus Falkowiibacteriota</taxon>
    </lineage>
</organism>
<evidence type="ECO:0000256" key="11">
    <source>
        <dbReference type="PIRSR" id="PIRSR001400-2"/>
    </source>
</evidence>
<dbReference type="PROSITE" id="PS00164">
    <property type="entry name" value="ENOLASE"/>
    <property type="match status" value="1"/>
</dbReference>
<evidence type="ECO:0000256" key="3">
    <source>
        <dbReference type="ARBA" id="ARBA00012058"/>
    </source>
</evidence>
<comment type="pathway">
    <text evidence="1 9">Carbohydrate degradation; glycolysis; pyruvate from D-glyceraldehyde 3-phosphate: step 4/5.</text>
</comment>
<keyword evidence="5 9" id="KW-0964">Secreted</keyword>
<dbReference type="HAMAP" id="MF_00318">
    <property type="entry name" value="Enolase"/>
    <property type="match status" value="1"/>
</dbReference>
<feature type="binding site" evidence="11">
    <location>
        <begin position="386"/>
        <end position="389"/>
    </location>
    <ligand>
        <name>substrate</name>
    </ligand>
</feature>
<comment type="cofactor">
    <cofactor evidence="9">
        <name>Mg(2+)</name>
        <dbReference type="ChEBI" id="CHEBI:18420"/>
    </cofactor>
    <text evidence="9">Binds a second Mg(2+) ion via substrate during catalysis.</text>
</comment>
<dbReference type="Gene3D" id="3.30.390.10">
    <property type="entry name" value="Enolase-like, N-terminal domain"/>
    <property type="match status" value="1"/>
</dbReference>
<feature type="binding site" evidence="11">
    <location>
        <position position="410"/>
    </location>
    <ligand>
        <name>substrate</name>
    </ligand>
</feature>
<feature type="binding site" evidence="9 12">
    <location>
        <position position="307"/>
    </location>
    <ligand>
        <name>Mg(2+)</name>
        <dbReference type="ChEBI" id="CHEBI:18420"/>
    </ligand>
</feature>
<protein>
    <recommendedName>
        <fullName evidence="4 9">Enolase</fullName>
        <ecNumber evidence="3 9">4.2.1.11</ecNumber>
    </recommendedName>
    <alternativeName>
        <fullName evidence="9">2-phospho-D-glycerate hydro-lyase</fullName>
    </alternativeName>
    <alternativeName>
        <fullName evidence="9">2-phosphoglycerate dehydratase</fullName>
    </alternativeName>
</protein>
<evidence type="ECO:0000256" key="4">
    <source>
        <dbReference type="ARBA" id="ARBA00017068"/>
    </source>
</evidence>
<feature type="binding site" evidence="9 12">
    <location>
        <position position="334"/>
    </location>
    <ligand>
        <name>Mg(2+)</name>
        <dbReference type="ChEBI" id="CHEBI:18420"/>
    </ligand>
</feature>
<evidence type="ECO:0000256" key="8">
    <source>
        <dbReference type="ARBA" id="ARBA00023239"/>
    </source>
</evidence>
<feature type="binding site" evidence="11">
    <location>
        <position position="160"/>
    </location>
    <ligand>
        <name>substrate</name>
    </ligand>
</feature>
<dbReference type="InterPro" id="IPR020810">
    <property type="entry name" value="Enolase_C"/>
</dbReference>
<evidence type="ECO:0000313" key="15">
    <source>
        <dbReference type="EMBL" id="PIR92192.1"/>
    </source>
</evidence>
<evidence type="ECO:0000256" key="5">
    <source>
        <dbReference type="ARBA" id="ARBA00022525"/>
    </source>
</evidence>
<comment type="caution">
    <text evidence="15">The sequence shown here is derived from an EMBL/GenBank/DDBJ whole genome shotgun (WGS) entry which is preliminary data.</text>
</comment>
<dbReference type="InterPro" id="IPR000941">
    <property type="entry name" value="Enolase"/>
</dbReference>
<dbReference type="PANTHER" id="PTHR11902:SF1">
    <property type="entry name" value="ENOLASE"/>
    <property type="match status" value="1"/>
</dbReference>
<dbReference type="FunFam" id="3.30.390.10:FF:000001">
    <property type="entry name" value="Enolase"/>
    <property type="match status" value="1"/>
</dbReference>
<dbReference type="SFLD" id="SFLDS00001">
    <property type="entry name" value="Enolase"/>
    <property type="match status" value="1"/>
</dbReference>
<feature type="binding site" evidence="9">
    <location>
        <position position="389"/>
    </location>
    <ligand>
        <name>(2R)-2-phosphoglycerate</name>
        <dbReference type="ChEBI" id="CHEBI:58289"/>
    </ligand>
</feature>
<reference evidence="16" key="1">
    <citation type="submission" date="2017-09" db="EMBL/GenBank/DDBJ databases">
        <title>Depth-based differentiation of microbial function through sediment-hosted aquifers and enrichment of novel symbionts in the deep terrestrial subsurface.</title>
        <authorList>
            <person name="Probst A.J."/>
            <person name="Ladd B."/>
            <person name="Jarett J.K."/>
            <person name="Geller-Mcgrath D.E."/>
            <person name="Sieber C.M.K."/>
            <person name="Emerson J.B."/>
            <person name="Anantharaman K."/>
            <person name="Thomas B.C."/>
            <person name="Malmstrom R."/>
            <person name="Stieglmeier M."/>
            <person name="Klingl A."/>
            <person name="Woyke T."/>
            <person name="Ryan C.M."/>
            <person name="Banfield J.F."/>
        </authorList>
    </citation>
    <scope>NUCLEOTIDE SEQUENCE [LARGE SCALE GENOMIC DNA]</scope>
</reference>
<dbReference type="GO" id="GO:0005576">
    <property type="term" value="C:extracellular region"/>
    <property type="evidence" value="ECO:0007669"/>
    <property type="project" value="UniProtKB-SubCell"/>
</dbReference>
<dbReference type="Pfam" id="PF00113">
    <property type="entry name" value="Enolase_C"/>
    <property type="match status" value="1"/>
</dbReference>
<dbReference type="Pfam" id="PF03952">
    <property type="entry name" value="Enolase_N"/>
    <property type="match status" value="1"/>
</dbReference>
<feature type="domain" description="Enolase N-terminal" evidence="14">
    <location>
        <begin position="4"/>
        <end position="134"/>
    </location>
</feature>
<dbReference type="GO" id="GO:0009986">
    <property type="term" value="C:cell surface"/>
    <property type="evidence" value="ECO:0007669"/>
    <property type="project" value="UniProtKB-SubCell"/>
</dbReference>
<dbReference type="InterPro" id="IPR020809">
    <property type="entry name" value="Enolase_CS"/>
</dbReference>